<reference evidence="2 3" key="1">
    <citation type="submission" date="2014-10" db="EMBL/GenBank/DDBJ databases">
        <title>Draft genome of the hookworm Ancylostoma caninum.</title>
        <authorList>
            <person name="Mitreva M."/>
        </authorList>
    </citation>
    <scope>NUCLEOTIDE SEQUENCE [LARGE SCALE GENOMIC DNA]</scope>
    <source>
        <strain evidence="2 3">Baltimore</strain>
    </source>
</reference>
<dbReference type="Proteomes" id="UP000252519">
    <property type="component" value="Unassembled WGS sequence"/>
</dbReference>
<organism evidence="2 3">
    <name type="scientific">Ancylostoma caninum</name>
    <name type="common">Dog hookworm</name>
    <dbReference type="NCBI Taxonomy" id="29170"/>
    <lineage>
        <taxon>Eukaryota</taxon>
        <taxon>Metazoa</taxon>
        <taxon>Ecdysozoa</taxon>
        <taxon>Nematoda</taxon>
        <taxon>Chromadorea</taxon>
        <taxon>Rhabditida</taxon>
        <taxon>Rhabditina</taxon>
        <taxon>Rhabditomorpha</taxon>
        <taxon>Strongyloidea</taxon>
        <taxon>Ancylostomatidae</taxon>
        <taxon>Ancylostomatinae</taxon>
        <taxon>Ancylostoma</taxon>
    </lineage>
</organism>
<proteinExistence type="predicted"/>
<sequence>MPLLQLNQESGSAGINGELNIPKGPRTPQYTLLENNDISRTVIYTFHINHQVMSESGPILIIPSMLGDMKLEKNNSIATKRDF</sequence>
<feature type="compositionally biased region" description="Polar residues" evidence="1">
    <location>
        <begin position="1"/>
        <end position="13"/>
    </location>
</feature>
<gene>
    <name evidence="2" type="ORF">ANCCAN_25934</name>
</gene>
<name>A0A368F828_ANCCA</name>
<dbReference type="AlphaFoldDB" id="A0A368F828"/>
<comment type="caution">
    <text evidence="2">The sequence shown here is derived from an EMBL/GenBank/DDBJ whole genome shotgun (WGS) entry which is preliminary data.</text>
</comment>
<evidence type="ECO:0000313" key="2">
    <source>
        <dbReference type="EMBL" id="RCN28321.1"/>
    </source>
</evidence>
<keyword evidence="3" id="KW-1185">Reference proteome</keyword>
<dbReference type="EMBL" id="JOJR01002746">
    <property type="protein sequence ID" value="RCN28321.1"/>
    <property type="molecule type" value="Genomic_DNA"/>
</dbReference>
<evidence type="ECO:0000313" key="3">
    <source>
        <dbReference type="Proteomes" id="UP000252519"/>
    </source>
</evidence>
<accession>A0A368F828</accession>
<feature type="region of interest" description="Disordered" evidence="1">
    <location>
        <begin position="1"/>
        <end position="28"/>
    </location>
</feature>
<evidence type="ECO:0000256" key="1">
    <source>
        <dbReference type="SAM" id="MobiDB-lite"/>
    </source>
</evidence>
<protein>
    <submittedName>
        <fullName evidence="2">Uncharacterized protein</fullName>
    </submittedName>
</protein>